<feature type="transmembrane region" description="Helical" evidence="8">
    <location>
        <begin position="32"/>
        <end position="59"/>
    </location>
</feature>
<evidence type="ECO:0000256" key="7">
    <source>
        <dbReference type="ARBA" id="ARBA00023136"/>
    </source>
</evidence>
<organism evidence="9 10">
    <name type="scientific">Murinocardiopsis flavida</name>
    <dbReference type="NCBI Taxonomy" id="645275"/>
    <lineage>
        <taxon>Bacteria</taxon>
        <taxon>Bacillati</taxon>
        <taxon>Actinomycetota</taxon>
        <taxon>Actinomycetes</taxon>
        <taxon>Streptosporangiales</taxon>
        <taxon>Nocardiopsidaceae</taxon>
        <taxon>Murinocardiopsis</taxon>
    </lineage>
</organism>
<feature type="transmembrane region" description="Helical" evidence="8">
    <location>
        <begin position="95"/>
        <end position="114"/>
    </location>
</feature>
<feature type="transmembrane region" description="Helical" evidence="8">
    <location>
        <begin position="199"/>
        <end position="217"/>
    </location>
</feature>
<dbReference type="PANTHER" id="PTHR30269:SF37">
    <property type="entry name" value="MEMBRANE TRANSPORTER PROTEIN"/>
    <property type="match status" value="1"/>
</dbReference>
<keyword evidence="5 8" id="KW-0812">Transmembrane</keyword>
<dbReference type="Proteomes" id="UP000240542">
    <property type="component" value="Unassembled WGS sequence"/>
</dbReference>
<keyword evidence="10" id="KW-1185">Reference proteome</keyword>
<dbReference type="InterPro" id="IPR052017">
    <property type="entry name" value="TSUP"/>
</dbReference>
<dbReference type="EMBL" id="PYGA01000001">
    <property type="protein sequence ID" value="PSL00633.1"/>
    <property type="molecule type" value="Genomic_DNA"/>
</dbReference>
<dbReference type="GO" id="GO:0005886">
    <property type="term" value="C:plasma membrane"/>
    <property type="evidence" value="ECO:0007669"/>
    <property type="project" value="UniProtKB-SubCell"/>
</dbReference>
<evidence type="ECO:0000256" key="6">
    <source>
        <dbReference type="ARBA" id="ARBA00022989"/>
    </source>
</evidence>
<evidence type="ECO:0000256" key="3">
    <source>
        <dbReference type="ARBA" id="ARBA00022448"/>
    </source>
</evidence>
<keyword evidence="7 8" id="KW-0472">Membrane</keyword>
<evidence type="ECO:0000256" key="8">
    <source>
        <dbReference type="RuleBase" id="RU363041"/>
    </source>
</evidence>
<evidence type="ECO:0000256" key="1">
    <source>
        <dbReference type="ARBA" id="ARBA00004651"/>
    </source>
</evidence>
<dbReference type="InterPro" id="IPR002781">
    <property type="entry name" value="TM_pro_TauE-like"/>
</dbReference>
<protein>
    <recommendedName>
        <fullName evidence="8">Probable membrane transporter protein</fullName>
    </recommendedName>
</protein>
<comment type="similarity">
    <text evidence="2 8">Belongs to the 4-toluene sulfonate uptake permease (TSUP) (TC 2.A.102) family.</text>
</comment>
<gene>
    <name evidence="9" type="ORF">CLV63_101107</name>
</gene>
<dbReference type="OrthoDB" id="3481722at2"/>
<comment type="caution">
    <text evidence="9">The sequence shown here is derived from an EMBL/GenBank/DDBJ whole genome shotgun (WGS) entry which is preliminary data.</text>
</comment>
<accession>A0A2P8DTV5</accession>
<dbReference type="RefSeq" id="WP_106580834.1">
    <property type="nucleotide sequence ID" value="NZ_PYGA01000001.1"/>
</dbReference>
<name>A0A2P8DTV5_9ACTN</name>
<proteinExistence type="inferred from homology"/>
<sequence>MSLLLIGSAGVLLAAFLGGATGFGYALVSVPFLLLAGLPLADVVVVNLALGLLTRVAVLWRLRAALDRGRVGLLLGGGLPGIALGYALARGVDGTLLEIGAGCAILLGASLAAVRELRSGAPRTASRAAVTAAGAAGGVLGVTTSLNGLVPALVLRGDGAGPRGYVANLAAYFVIGNAIMLAVLLAAGEGAAQTPLWTAMVWLAAGLAGNALGVRVLDRIPERLFHRVTLAVVLVSGAAALAQSLARL</sequence>
<evidence type="ECO:0000256" key="2">
    <source>
        <dbReference type="ARBA" id="ARBA00009142"/>
    </source>
</evidence>
<dbReference type="Pfam" id="PF01925">
    <property type="entry name" value="TauE"/>
    <property type="match status" value="1"/>
</dbReference>
<evidence type="ECO:0000313" key="10">
    <source>
        <dbReference type="Proteomes" id="UP000240542"/>
    </source>
</evidence>
<keyword evidence="6 8" id="KW-1133">Transmembrane helix</keyword>
<evidence type="ECO:0000256" key="4">
    <source>
        <dbReference type="ARBA" id="ARBA00022475"/>
    </source>
</evidence>
<reference evidence="9 10" key="1">
    <citation type="submission" date="2018-03" db="EMBL/GenBank/DDBJ databases">
        <title>Genomic Encyclopedia of Archaeal and Bacterial Type Strains, Phase II (KMG-II): from individual species to whole genera.</title>
        <authorList>
            <person name="Goeker M."/>
        </authorList>
    </citation>
    <scope>NUCLEOTIDE SEQUENCE [LARGE SCALE GENOMIC DNA]</scope>
    <source>
        <strain evidence="9 10">DSM 45312</strain>
    </source>
</reference>
<evidence type="ECO:0000313" key="9">
    <source>
        <dbReference type="EMBL" id="PSL00633.1"/>
    </source>
</evidence>
<dbReference type="AlphaFoldDB" id="A0A2P8DTV5"/>
<feature type="transmembrane region" description="Helical" evidence="8">
    <location>
        <begin position="165"/>
        <end position="187"/>
    </location>
</feature>
<dbReference type="PANTHER" id="PTHR30269">
    <property type="entry name" value="TRANSMEMBRANE PROTEIN YFCA"/>
    <property type="match status" value="1"/>
</dbReference>
<keyword evidence="3" id="KW-0813">Transport</keyword>
<feature type="transmembrane region" description="Helical" evidence="8">
    <location>
        <begin position="71"/>
        <end position="89"/>
    </location>
</feature>
<keyword evidence="4 8" id="KW-1003">Cell membrane</keyword>
<evidence type="ECO:0000256" key="5">
    <source>
        <dbReference type="ARBA" id="ARBA00022692"/>
    </source>
</evidence>
<feature type="transmembrane region" description="Helical" evidence="8">
    <location>
        <begin position="224"/>
        <end position="246"/>
    </location>
</feature>
<comment type="subcellular location">
    <subcellularLocation>
        <location evidence="1 8">Cell membrane</location>
        <topology evidence="1 8">Multi-pass membrane protein</topology>
    </subcellularLocation>
</comment>